<dbReference type="GO" id="GO:0000175">
    <property type="term" value="F:3'-5'-RNA exonuclease activity"/>
    <property type="evidence" value="ECO:0007669"/>
    <property type="project" value="TreeGrafter"/>
</dbReference>
<evidence type="ECO:0000313" key="4">
    <source>
        <dbReference type="Proteomes" id="UP000515512"/>
    </source>
</evidence>
<evidence type="ECO:0000256" key="1">
    <source>
        <dbReference type="SAM" id="MobiDB-lite"/>
    </source>
</evidence>
<dbReference type="EMBL" id="CP059399">
    <property type="protein sequence ID" value="QLY33443.1"/>
    <property type="molecule type" value="Genomic_DNA"/>
</dbReference>
<gene>
    <name evidence="3" type="ORF">H0264_15485</name>
</gene>
<dbReference type="SMART" id="SM00955">
    <property type="entry name" value="RNB"/>
    <property type="match status" value="1"/>
</dbReference>
<dbReference type="InterPro" id="IPR050180">
    <property type="entry name" value="RNR_Ribonuclease"/>
</dbReference>
<evidence type="ECO:0000313" key="3">
    <source>
        <dbReference type="EMBL" id="QLY33443.1"/>
    </source>
</evidence>
<proteinExistence type="predicted"/>
<reference evidence="3 4" key="1">
    <citation type="submission" date="2020-07" db="EMBL/GenBank/DDBJ databases">
        <authorList>
            <person name="Zhuang K."/>
            <person name="Ran Y."/>
        </authorList>
    </citation>
    <scope>NUCLEOTIDE SEQUENCE [LARGE SCALE GENOMIC DNA]</scope>
    <source>
        <strain evidence="3 4">WCH-YHL-001</strain>
    </source>
</reference>
<name>A0A7D6ZRB4_9NOCA</name>
<protein>
    <submittedName>
        <fullName evidence="3">RNB domain-containing ribonuclease</fullName>
    </submittedName>
</protein>
<dbReference type="Pfam" id="PF00773">
    <property type="entry name" value="RNB"/>
    <property type="match status" value="1"/>
</dbReference>
<dbReference type="Proteomes" id="UP000515512">
    <property type="component" value="Chromosome"/>
</dbReference>
<sequence>MELHQRIVSAPVDFGAVRTEFGLASDYPSEAVSEARDAVDAFAGARADRRDIPLVTIDPPGAMDLDQALCLERTDSGFLLYYAIADVAAVVRPDGPLAATSMARGQTFYLPDGTVPLHPPVLSEGTASLLPDQDRPAALWTIELDENAEPQRCSVTRALVRSRARLDYTGVQADADAGRLHPSVAALPEFGRLRIEAGLERGAITLRLPAQNVVPDGREQTDVDHWQLVVEPRTAADDWNEQVSLLTGMCAARIMLNGYDSGGRAGDVAAVAANAAPQPDGSPAVAADPHLGLLRTMPPPPPAAIESMRRTAAAVGVEWPATESVGRMLARLDPNTPAALVLMSEATGLLRGASYTLLNGQAPDTVQHSAIGAPYAHVTAPLRRLSDRFSTEICLAYCAGTEVPQWVRAGLAAAADAMRRSDAIAGKLERACIDLTESTVLAQRVGADFDAVVLREANGTRPAEIFVAAPPVLAKCSGSPPEGKRVRVRLVTADPATRTVTFDFTPPENGSHGKASDGNAPASPPA</sequence>
<dbReference type="KEGG" id="nhu:H0264_15485"/>
<dbReference type="Pfam" id="PF18614">
    <property type="entry name" value="RNase_II_C_S1"/>
    <property type="match status" value="1"/>
</dbReference>
<feature type="domain" description="RNB" evidence="2">
    <location>
        <begin position="46"/>
        <end position="400"/>
    </location>
</feature>
<keyword evidence="4" id="KW-1185">Reference proteome</keyword>
<dbReference type="AlphaFoldDB" id="A0A7D6ZRB4"/>
<organism evidence="3 4">
    <name type="scientific">Nocardia huaxiensis</name>
    <dbReference type="NCBI Taxonomy" id="2755382"/>
    <lineage>
        <taxon>Bacteria</taxon>
        <taxon>Bacillati</taxon>
        <taxon>Actinomycetota</taxon>
        <taxon>Actinomycetes</taxon>
        <taxon>Mycobacteriales</taxon>
        <taxon>Nocardiaceae</taxon>
        <taxon>Nocardia</taxon>
    </lineage>
</organism>
<accession>A0A7D6ZRB4</accession>
<dbReference type="InterPro" id="IPR012340">
    <property type="entry name" value="NA-bd_OB-fold"/>
</dbReference>
<dbReference type="GO" id="GO:0006402">
    <property type="term" value="P:mRNA catabolic process"/>
    <property type="evidence" value="ECO:0007669"/>
    <property type="project" value="TreeGrafter"/>
</dbReference>
<dbReference type="RefSeq" id="WP_181584607.1">
    <property type="nucleotide sequence ID" value="NZ_CP059399.1"/>
</dbReference>
<dbReference type="SUPFAM" id="SSF50249">
    <property type="entry name" value="Nucleic acid-binding proteins"/>
    <property type="match status" value="1"/>
</dbReference>
<dbReference type="GO" id="GO:0003723">
    <property type="term" value="F:RNA binding"/>
    <property type="evidence" value="ECO:0007669"/>
    <property type="project" value="InterPro"/>
</dbReference>
<dbReference type="PANTHER" id="PTHR23355">
    <property type="entry name" value="RIBONUCLEASE"/>
    <property type="match status" value="1"/>
</dbReference>
<dbReference type="InterPro" id="IPR040596">
    <property type="entry name" value="RNase_II_C_S1"/>
</dbReference>
<dbReference type="InterPro" id="IPR001900">
    <property type="entry name" value="RNase_II/R"/>
</dbReference>
<evidence type="ECO:0000259" key="2">
    <source>
        <dbReference type="SMART" id="SM00955"/>
    </source>
</evidence>
<dbReference type="PANTHER" id="PTHR23355:SF42">
    <property type="entry name" value="RIBONUCLEASE II, CHLOROPLASTIC_MITOCHONDRIAL"/>
    <property type="match status" value="1"/>
</dbReference>
<dbReference type="GO" id="GO:0000932">
    <property type="term" value="C:P-body"/>
    <property type="evidence" value="ECO:0007669"/>
    <property type="project" value="TreeGrafter"/>
</dbReference>
<feature type="region of interest" description="Disordered" evidence="1">
    <location>
        <begin position="502"/>
        <end position="526"/>
    </location>
</feature>